<feature type="domain" description="HTH lysR-type" evidence="5">
    <location>
        <begin position="7"/>
        <end position="59"/>
    </location>
</feature>
<evidence type="ECO:0000313" key="8">
    <source>
        <dbReference type="Proteomes" id="UP000534870"/>
    </source>
</evidence>
<reference evidence="6 8" key="1">
    <citation type="submission" date="2020-06" db="EMBL/GenBank/DDBJ databases">
        <title>Description of novel acetic acid bacteria.</title>
        <authorList>
            <person name="Sombolestani A."/>
        </authorList>
    </citation>
    <scope>NUCLEOTIDE SEQUENCE [LARGE SCALE GENOMIC DNA]</scope>
    <source>
        <strain evidence="6 8">LMG 31431</strain>
    </source>
</reference>
<evidence type="ECO:0000256" key="2">
    <source>
        <dbReference type="ARBA" id="ARBA00023015"/>
    </source>
</evidence>
<dbReference type="InterPro" id="IPR050950">
    <property type="entry name" value="HTH-type_LysR_regulators"/>
</dbReference>
<evidence type="ECO:0000313" key="9">
    <source>
        <dbReference type="Proteomes" id="UP001449795"/>
    </source>
</evidence>
<dbReference type="RefSeq" id="WP_176640707.1">
    <property type="nucleotide sequence ID" value="NZ_CP152276.1"/>
</dbReference>
<proteinExistence type="inferred from homology"/>
<dbReference type="EMBL" id="JABXXP010000326">
    <property type="protein sequence ID" value="NVN12068.1"/>
    <property type="molecule type" value="Genomic_DNA"/>
</dbReference>
<dbReference type="AlphaFoldDB" id="A0A7Y7M8A4"/>
<keyword evidence="3" id="KW-0238">DNA-binding</keyword>
<evidence type="ECO:0000256" key="3">
    <source>
        <dbReference type="ARBA" id="ARBA00023125"/>
    </source>
</evidence>
<dbReference type="PROSITE" id="PS50931">
    <property type="entry name" value="HTH_LYSR"/>
    <property type="match status" value="1"/>
</dbReference>
<comment type="similarity">
    <text evidence="1">Belongs to the LysR transcriptional regulatory family.</text>
</comment>
<dbReference type="InterPro" id="IPR036388">
    <property type="entry name" value="WH-like_DNA-bd_sf"/>
</dbReference>
<dbReference type="EMBL" id="CP152276">
    <property type="protein sequence ID" value="XAE43973.1"/>
    <property type="molecule type" value="Genomic_DNA"/>
</dbReference>
<protein>
    <submittedName>
        <fullName evidence="6">LysR family transcriptional regulator</fullName>
    </submittedName>
</protein>
<gene>
    <name evidence="7" type="ORF">AAC691_05940</name>
    <name evidence="6" type="ORF">HUK84_13220</name>
</gene>
<dbReference type="Gene3D" id="1.10.10.10">
    <property type="entry name" value="Winged helix-like DNA-binding domain superfamily/Winged helix DNA-binding domain"/>
    <property type="match status" value="1"/>
</dbReference>
<dbReference type="GO" id="GO:0003677">
    <property type="term" value="F:DNA binding"/>
    <property type="evidence" value="ECO:0007669"/>
    <property type="project" value="UniProtKB-KW"/>
</dbReference>
<evidence type="ECO:0000256" key="4">
    <source>
        <dbReference type="ARBA" id="ARBA00023163"/>
    </source>
</evidence>
<evidence type="ECO:0000256" key="1">
    <source>
        <dbReference type="ARBA" id="ARBA00009437"/>
    </source>
</evidence>
<keyword evidence="9" id="KW-1185">Reference proteome</keyword>
<keyword evidence="2" id="KW-0805">Transcription regulation</keyword>
<dbReference type="Pfam" id="PF00126">
    <property type="entry name" value="HTH_1"/>
    <property type="match status" value="1"/>
</dbReference>
<dbReference type="GO" id="GO:0003700">
    <property type="term" value="F:DNA-binding transcription factor activity"/>
    <property type="evidence" value="ECO:0007669"/>
    <property type="project" value="InterPro"/>
</dbReference>
<evidence type="ECO:0000259" key="5">
    <source>
        <dbReference type="PROSITE" id="PS50931"/>
    </source>
</evidence>
<keyword evidence="4" id="KW-0804">Transcription</keyword>
<dbReference type="InterPro" id="IPR005119">
    <property type="entry name" value="LysR_subst-bd"/>
</dbReference>
<dbReference type="Pfam" id="PF03466">
    <property type="entry name" value="LysR_substrate"/>
    <property type="match status" value="1"/>
</dbReference>
<dbReference type="PANTHER" id="PTHR30419:SF2">
    <property type="entry name" value="LYSR FAMILY TRANSCRIPTIONAL REGULATOR"/>
    <property type="match status" value="1"/>
</dbReference>
<dbReference type="PANTHER" id="PTHR30419">
    <property type="entry name" value="HTH-TYPE TRANSCRIPTIONAL REGULATOR YBHD"/>
    <property type="match status" value="1"/>
</dbReference>
<reference evidence="7 9" key="2">
    <citation type="submission" date="2024-04" db="EMBL/GenBank/DDBJ databases">
        <title>Complete genome sequence of Nguyenibacter vanlangesis HBCM-1154, a strain capable of nitrogen fixation, IAA production, and phosphorus solubilization isolated from sugarcane soil.</title>
        <authorList>
            <person name="MY HANH P."/>
        </authorList>
    </citation>
    <scope>NUCLEOTIDE SEQUENCE [LARGE SCALE GENOMIC DNA]</scope>
    <source>
        <strain evidence="7 9">HBCM 1154</strain>
    </source>
</reference>
<evidence type="ECO:0000313" key="6">
    <source>
        <dbReference type="EMBL" id="NVN12068.1"/>
    </source>
</evidence>
<dbReference type="SUPFAM" id="SSF46785">
    <property type="entry name" value="Winged helix' DNA-binding domain"/>
    <property type="match status" value="1"/>
</dbReference>
<dbReference type="Gene3D" id="3.40.190.290">
    <property type="match status" value="1"/>
</dbReference>
<dbReference type="Proteomes" id="UP001449795">
    <property type="component" value="Chromosome"/>
</dbReference>
<dbReference type="InterPro" id="IPR000847">
    <property type="entry name" value="LysR_HTH_N"/>
</dbReference>
<dbReference type="GO" id="GO:0005829">
    <property type="term" value="C:cytosol"/>
    <property type="evidence" value="ECO:0007669"/>
    <property type="project" value="TreeGrafter"/>
</dbReference>
<dbReference type="InterPro" id="IPR036390">
    <property type="entry name" value="WH_DNA-bd_sf"/>
</dbReference>
<organism evidence="6 8">
    <name type="scientific">Nguyenibacter vanlangensis</name>
    <dbReference type="NCBI Taxonomy" id="1216886"/>
    <lineage>
        <taxon>Bacteria</taxon>
        <taxon>Pseudomonadati</taxon>
        <taxon>Pseudomonadota</taxon>
        <taxon>Alphaproteobacteria</taxon>
        <taxon>Acetobacterales</taxon>
        <taxon>Acetobacteraceae</taxon>
        <taxon>Nguyenibacter</taxon>
    </lineage>
</organism>
<dbReference type="Proteomes" id="UP000534870">
    <property type="component" value="Unassembled WGS sequence"/>
</dbReference>
<dbReference type="SUPFAM" id="SSF53850">
    <property type="entry name" value="Periplasmic binding protein-like II"/>
    <property type="match status" value="1"/>
</dbReference>
<sequence length="298" mass="32563">MLHGRMLVYLDVVARLGSIRKAGERLNVASSAINRQIIELERQLGTKLFQRLPRKLVLTAAGELMIAHVRQTLKDMDRTRALIEEMKGLHRGEIVLAVMSGPAANIMPQVLADFQVSHANVRVALRVHGRTELLAAVRDGEADLGVGFDLPREAGSTVLVARTAHLGAVMRADHPLARRESLSIADCLAYPLVVADPTTSIRPHLDALCARSGASLVARVESNSVEVLRRLARAGDSITFLTPFDIIEERERGELALVPLRHAGTWPQTLSVIARLNHVNPLVSLMAEKIGAVIERTL</sequence>
<evidence type="ECO:0000313" key="7">
    <source>
        <dbReference type="EMBL" id="XAE43973.1"/>
    </source>
</evidence>
<name>A0A7Y7M8A4_9PROT</name>
<accession>A0A7Y7M8A4</accession>